<dbReference type="Proteomes" id="UP001298753">
    <property type="component" value="Unassembled WGS sequence"/>
</dbReference>
<gene>
    <name evidence="1" type="ORF">LKD22_05965</name>
</gene>
<sequence length="134" mass="14947">MSKLTAKQQAWVDYYKQGKTAAEAARLAGYKARDDNGFQSIGSENLRKLAVFIADRDKLLETPRIADMEEINAFWTNVMRDKGEETKDRLKASELRAKAAGAFVQKIEHSGTLEVENPLAGLTTEELRKLADDG</sequence>
<dbReference type="EMBL" id="JAJEPX010000013">
    <property type="protein sequence ID" value="MCC2176669.1"/>
    <property type="molecule type" value="Genomic_DNA"/>
</dbReference>
<proteinExistence type="predicted"/>
<keyword evidence="2" id="KW-1185">Reference proteome</keyword>
<accession>A0AAW4W192</accession>
<comment type="caution">
    <text evidence="1">The sequence shown here is derived from an EMBL/GenBank/DDBJ whole genome shotgun (WGS) entry which is preliminary data.</text>
</comment>
<name>A0AAW4W192_9FIRM</name>
<dbReference type="AlphaFoldDB" id="A0AAW4W192"/>
<dbReference type="GO" id="GO:0051276">
    <property type="term" value="P:chromosome organization"/>
    <property type="evidence" value="ECO:0007669"/>
    <property type="project" value="InterPro"/>
</dbReference>
<evidence type="ECO:0000313" key="1">
    <source>
        <dbReference type="EMBL" id="MCC2176669.1"/>
    </source>
</evidence>
<dbReference type="InterPro" id="IPR038713">
    <property type="entry name" value="Terminase_Gp1_N_sf"/>
</dbReference>
<dbReference type="GeneID" id="98659903"/>
<protein>
    <submittedName>
        <fullName evidence="1">Terminase small subunit</fullName>
    </submittedName>
</protein>
<organism evidence="1 2">
    <name type="scientific">Agathobaculum butyriciproducens</name>
    <dbReference type="NCBI Taxonomy" id="1628085"/>
    <lineage>
        <taxon>Bacteria</taxon>
        <taxon>Bacillati</taxon>
        <taxon>Bacillota</taxon>
        <taxon>Clostridia</taxon>
        <taxon>Eubacteriales</taxon>
        <taxon>Butyricicoccaceae</taxon>
        <taxon>Agathobaculum</taxon>
    </lineage>
</organism>
<evidence type="ECO:0000313" key="2">
    <source>
        <dbReference type="Proteomes" id="UP001298753"/>
    </source>
</evidence>
<reference evidence="1 2" key="1">
    <citation type="submission" date="2021-10" db="EMBL/GenBank/DDBJ databases">
        <title>Anaerobic single-cell dispensing facilitates the cultivation of human gut bacteria.</title>
        <authorList>
            <person name="Afrizal A."/>
        </authorList>
    </citation>
    <scope>NUCLEOTIDE SEQUENCE [LARGE SCALE GENOMIC DNA]</scope>
    <source>
        <strain evidence="1 2">CLA-AA-H270</strain>
    </source>
</reference>
<dbReference type="Pfam" id="PF03592">
    <property type="entry name" value="Terminase_2"/>
    <property type="match status" value="1"/>
</dbReference>
<dbReference type="InterPro" id="IPR005335">
    <property type="entry name" value="Terminase_ssu"/>
</dbReference>
<dbReference type="Gene3D" id="1.10.10.1400">
    <property type="entry name" value="Terminase, small subunit, N-terminal DNA-binding domain, HTH motif"/>
    <property type="match status" value="1"/>
</dbReference>
<dbReference type="RefSeq" id="WP_118760620.1">
    <property type="nucleotide sequence ID" value="NZ_JAJEPX010000013.1"/>
</dbReference>